<organism evidence="3 4">
    <name type="scientific">Perkinsus chesapeaki</name>
    <name type="common">Clam parasite</name>
    <name type="synonym">Perkinsus andrewsi</name>
    <dbReference type="NCBI Taxonomy" id="330153"/>
    <lineage>
        <taxon>Eukaryota</taxon>
        <taxon>Sar</taxon>
        <taxon>Alveolata</taxon>
        <taxon>Perkinsozoa</taxon>
        <taxon>Perkinsea</taxon>
        <taxon>Perkinsida</taxon>
        <taxon>Perkinsidae</taxon>
        <taxon>Perkinsus</taxon>
    </lineage>
</organism>
<dbReference type="AlphaFoldDB" id="A0A7J6LK38"/>
<keyword evidence="4" id="KW-1185">Reference proteome</keyword>
<proteinExistence type="predicted"/>
<dbReference type="EMBL" id="JAAPAO010000454">
    <property type="protein sequence ID" value="KAF4659380.1"/>
    <property type="molecule type" value="Genomic_DNA"/>
</dbReference>
<accession>A0A7J6LK38</accession>
<sequence>MYILELTLALVPVIMVAGQDSDSCSTDDVLNVGRGPTLFNNLNTCVTTTGGFNDAALECVAASTNISEPCASCYFELYSCGASTCQQACTEQFSADCVGCSMAVCGDQLQACTGTPGAVLPPPFTTEDMTLPTQAPNGSEVYRVPRGLYILPNSEEVQVSVNVDNVTSTLDTVIKINTDSPLIPQIDSQCADMPYTFDSNASEIILNFTDALCLKDVYDALRVVAPALPTTTLRMMYNKADNTLSMPLLSVFVLRKDGDGNGSSPPSNSSTAVPPQDAENPNFSTSIDVSWKLLSIIIVIFYS</sequence>
<keyword evidence="2" id="KW-0732">Signal</keyword>
<feature type="signal peptide" evidence="2">
    <location>
        <begin position="1"/>
        <end position="18"/>
    </location>
</feature>
<gene>
    <name evidence="3" type="ORF">FOL47_007596</name>
</gene>
<evidence type="ECO:0000313" key="4">
    <source>
        <dbReference type="Proteomes" id="UP000591131"/>
    </source>
</evidence>
<comment type="caution">
    <text evidence="3">The sequence shown here is derived from an EMBL/GenBank/DDBJ whole genome shotgun (WGS) entry which is preliminary data.</text>
</comment>
<dbReference type="OrthoDB" id="425225at2759"/>
<evidence type="ECO:0000256" key="1">
    <source>
        <dbReference type="SAM" id="MobiDB-lite"/>
    </source>
</evidence>
<dbReference type="Proteomes" id="UP000591131">
    <property type="component" value="Unassembled WGS sequence"/>
</dbReference>
<feature type="chain" id="PRO_5029521217" evidence="2">
    <location>
        <begin position="19"/>
        <end position="303"/>
    </location>
</feature>
<evidence type="ECO:0000256" key="2">
    <source>
        <dbReference type="SAM" id="SignalP"/>
    </source>
</evidence>
<reference evidence="3 4" key="1">
    <citation type="submission" date="2020-04" db="EMBL/GenBank/DDBJ databases">
        <title>Perkinsus chesapeaki whole genome sequence.</title>
        <authorList>
            <person name="Bogema D.R."/>
        </authorList>
    </citation>
    <scope>NUCLEOTIDE SEQUENCE [LARGE SCALE GENOMIC DNA]</scope>
    <source>
        <strain evidence="3">ATCC PRA-425</strain>
    </source>
</reference>
<name>A0A7J6LK38_PERCH</name>
<feature type="region of interest" description="Disordered" evidence="1">
    <location>
        <begin position="259"/>
        <end position="279"/>
    </location>
</feature>
<protein>
    <submittedName>
        <fullName evidence="3">Uncharacterized protein</fullName>
    </submittedName>
</protein>
<evidence type="ECO:0000313" key="3">
    <source>
        <dbReference type="EMBL" id="KAF4659380.1"/>
    </source>
</evidence>